<dbReference type="AlphaFoldDB" id="A0A5B7D6T1"/>
<dbReference type="EMBL" id="VSRR010000553">
    <property type="protein sequence ID" value="MPC16998.1"/>
    <property type="molecule type" value="Genomic_DNA"/>
</dbReference>
<feature type="region of interest" description="Disordered" evidence="1">
    <location>
        <begin position="30"/>
        <end position="50"/>
    </location>
</feature>
<comment type="caution">
    <text evidence="2">The sequence shown here is derived from an EMBL/GenBank/DDBJ whole genome shotgun (WGS) entry which is preliminary data.</text>
</comment>
<accession>A0A5B7D6T1</accession>
<dbReference type="Proteomes" id="UP000324222">
    <property type="component" value="Unassembled WGS sequence"/>
</dbReference>
<organism evidence="2 3">
    <name type="scientific">Portunus trituberculatus</name>
    <name type="common">Swimming crab</name>
    <name type="synonym">Neptunus trituberculatus</name>
    <dbReference type="NCBI Taxonomy" id="210409"/>
    <lineage>
        <taxon>Eukaryota</taxon>
        <taxon>Metazoa</taxon>
        <taxon>Ecdysozoa</taxon>
        <taxon>Arthropoda</taxon>
        <taxon>Crustacea</taxon>
        <taxon>Multicrustacea</taxon>
        <taxon>Malacostraca</taxon>
        <taxon>Eumalacostraca</taxon>
        <taxon>Eucarida</taxon>
        <taxon>Decapoda</taxon>
        <taxon>Pleocyemata</taxon>
        <taxon>Brachyura</taxon>
        <taxon>Eubrachyura</taxon>
        <taxon>Portunoidea</taxon>
        <taxon>Portunidae</taxon>
        <taxon>Portuninae</taxon>
        <taxon>Portunus</taxon>
    </lineage>
</organism>
<reference evidence="2 3" key="1">
    <citation type="submission" date="2019-05" db="EMBL/GenBank/DDBJ databases">
        <title>Another draft genome of Portunus trituberculatus and its Hox gene families provides insights of decapod evolution.</title>
        <authorList>
            <person name="Jeong J.-H."/>
            <person name="Song I."/>
            <person name="Kim S."/>
            <person name="Choi T."/>
            <person name="Kim D."/>
            <person name="Ryu S."/>
            <person name="Kim W."/>
        </authorList>
    </citation>
    <scope>NUCLEOTIDE SEQUENCE [LARGE SCALE GENOMIC DNA]</scope>
    <source>
        <tissue evidence="2">Muscle</tissue>
    </source>
</reference>
<sequence>MQVSNMSEVSPCLQNTSFMGAGVAVLEPPSRRPLPNHVTASPCHPSPPQPHSLALRWRLTEINGGAVVNLRQVAGRPILTALPPALASSRLLLRKVYLQQVVAEMADCKLSALNNNTLNTT</sequence>
<protein>
    <submittedName>
        <fullName evidence="2">Uncharacterized protein</fullName>
    </submittedName>
</protein>
<proteinExistence type="predicted"/>
<evidence type="ECO:0000313" key="2">
    <source>
        <dbReference type="EMBL" id="MPC16998.1"/>
    </source>
</evidence>
<evidence type="ECO:0000313" key="3">
    <source>
        <dbReference type="Proteomes" id="UP000324222"/>
    </source>
</evidence>
<evidence type="ECO:0000256" key="1">
    <source>
        <dbReference type="SAM" id="MobiDB-lite"/>
    </source>
</evidence>
<gene>
    <name evidence="2" type="ORF">E2C01_009842</name>
</gene>
<name>A0A5B7D6T1_PORTR</name>
<keyword evidence="3" id="KW-1185">Reference proteome</keyword>